<dbReference type="Pfam" id="PF01597">
    <property type="entry name" value="GCV_H"/>
    <property type="match status" value="1"/>
</dbReference>
<accession>A0A0F9RFR2</accession>
<dbReference type="GO" id="GO:0009249">
    <property type="term" value="P:protein lipoylation"/>
    <property type="evidence" value="ECO:0007669"/>
    <property type="project" value="TreeGrafter"/>
</dbReference>
<evidence type="ECO:0000259" key="3">
    <source>
        <dbReference type="PROSITE" id="PS50968"/>
    </source>
</evidence>
<dbReference type="NCBIfam" id="NF002270">
    <property type="entry name" value="PRK01202.1"/>
    <property type="match status" value="1"/>
</dbReference>
<keyword evidence="2" id="KW-0450">Lipoyl</keyword>
<dbReference type="InterPro" id="IPR011053">
    <property type="entry name" value="Single_hybrid_motif"/>
</dbReference>
<evidence type="ECO:0000256" key="1">
    <source>
        <dbReference type="ARBA" id="ARBA00009249"/>
    </source>
</evidence>
<proteinExistence type="inferred from homology"/>
<dbReference type="InterPro" id="IPR002930">
    <property type="entry name" value="GCV_H"/>
</dbReference>
<dbReference type="PROSITE" id="PS50968">
    <property type="entry name" value="BIOTINYL_LIPOYL"/>
    <property type="match status" value="1"/>
</dbReference>
<reference evidence="4" key="1">
    <citation type="journal article" date="2015" name="Nature">
        <title>Complex archaea that bridge the gap between prokaryotes and eukaryotes.</title>
        <authorList>
            <person name="Spang A."/>
            <person name="Saw J.H."/>
            <person name="Jorgensen S.L."/>
            <person name="Zaremba-Niedzwiedzka K."/>
            <person name="Martijn J."/>
            <person name="Lind A.E."/>
            <person name="van Eijk R."/>
            <person name="Schleper C."/>
            <person name="Guy L."/>
            <person name="Ettema T.J."/>
        </authorList>
    </citation>
    <scope>NUCLEOTIDE SEQUENCE</scope>
</reference>
<dbReference type="HAMAP" id="MF_00272">
    <property type="entry name" value="GcvH"/>
    <property type="match status" value="1"/>
</dbReference>
<dbReference type="SUPFAM" id="SSF51230">
    <property type="entry name" value="Single hybrid motif"/>
    <property type="match status" value="1"/>
</dbReference>
<evidence type="ECO:0000313" key="4">
    <source>
        <dbReference type="EMBL" id="KKN48472.1"/>
    </source>
</evidence>
<dbReference type="AlphaFoldDB" id="A0A0F9RFR2"/>
<dbReference type="InterPro" id="IPR033753">
    <property type="entry name" value="GCV_H/Fam206"/>
</dbReference>
<comment type="similarity">
    <text evidence="1">Belongs to the GcvH family.</text>
</comment>
<dbReference type="CDD" id="cd06848">
    <property type="entry name" value="GCS_H"/>
    <property type="match status" value="1"/>
</dbReference>
<dbReference type="NCBIfam" id="TIGR00527">
    <property type="entry name" value="gcvH"/>
    <property type="match status" value="1"/>
</dbReference>
<dbReference type="InterPro" id="IPR017453">
    <property type="entry name" value="GCV_H_sub"/>
</dbReference>
<dbReference type="PANTHER" id="PTHR11715:SF3">
    <property type="entry name" value="GLYCINE CLEAVAGE SYSTEM H PROTEIN-RELATED"/>
    <property type="match status" value="1"/>
</dbReference>
<dbReference type="GO" id="GO:0005829">
    <property type="term" value="C:cytosol"/>
    <property type="evidence" value="ECO:0007669"/>
    <property type="project" value="TreeGrafter"/>
</dbReference>
<feature type="domain" description="Lipoyl-binding" evidence="3">
    <location>
        <begin position="24"/>
        <end position="106"/>
    </location>
</feature>
<gene>
    <name evidence="4" type="ORF">LCGC14_0652640</name>
</gene>
<protein>
    <recommendedName>
        <fullName evidence="3">Lipoyl-binding domain-containing protein</fullName>
    </recommendedName>
</protein>
<dbReference type="GO" id="GO:0019464">
    <property type="term" value="P:glycine decarboxylation via glycine cleavage system"/>
    <property type="evidence" value="ECO:0007669"/>
    <property type="project" value="InterPro"/>
</dbReference>
<organism evidence="4">
    <name type="scientific">marine sediment metagenome</name>
    <dbReference type="NCBI Taxonomy" id="412755"/>
    <lineage>
        <taxon>unclassified sequences</taxon>
        <taxon>metagenomes</taxon>
        <taxon>ecological metagenomes</taxon>
    </lineage>
</organism>
<dbReference type="Gene3D" id="2.40.50.100">
    <property type="match status" value="1"/>
</dbReference>
<dbReference type="InterPro" id="IPR003016">
    <property type="entry name" value="2-oxoA_DH_lipoyl-BS"/>
</dbReference>
<dbReference type="EMBL" id="LAZR01001219">
    <property type="protein sequence ID" value="KKN48472.1"/>
    <property type="molecule type" value="Genomic_DNA"/>
</dbReference>
<evidence type="ECO:0000256" key="2">
    <source>
        <dbReference type="ARBA" id="ARBA00022823"/>
    </source>
</evidence>
<dbReference type="GO" id="GO:0005960">
    <property type="term" value="C:glycine cleavage complex"/>
    <property type="evidence" value="ECO:0007669"/>
    <property type="project" value="InterPro"/>
</dbReference>
<comment type="caution">
    <text evidence="4">The sequence shown here is derived from an EMBL/GenBank/DDBJ whole genome shotgun (WGS) entry which is preliminary data.</text>
</comment>
<dbReference type="PROSITE" id="PS00189">
    <property type="entry name" value="LIPOYL"/>
    <property type="match status" value="1"/>
</dbReference>
<name>A0A0F9RFR2_9ZZZZ</name>
<dbReference type="PANTHER" id="PTHR11715">
    <property type="entry name" value="GLYCINE CLEAVAGE SYSTEM H PROTEIN"/>
    <property type="match status" value="1"/>
</dbReference>
<dbReference type="InterPro" id="IPR000089">
    <property type="entry name" value="Biotin_lipoyl"/>
</dbReference>
<sequence>MDYEFPDDLKYTLTHEWVRIKDKVVTVGITDFAQHQLGDVVFVEFPKVGMEFEKGNNAGEIESVKAVSDLIMPLSGEIIEINERIVSNPELINSSPFDDGWLIKIEISHPDEIDELLPADKYAEIVQKESL</sequence>